<evidence type="ECO:0000256" key="1">
    <source>
        <dbReference type="SAM" id="MobiDB-lite"/>
    </source>
</evidence>
<reference evidence="3" key="1">
    <citation type="journal article" date="2015" name="Proc. Natl. Acad. Sci. U.S.A.">
        <title>Genome sequencing of adzuki bean (Vigna angularis) provides insight into high starch and low fat accumulation and domestication.</title>
        <authorList>
            <person name="Yang K."/>
            <person name="Tian Z."/>
            <person name="Chen C."/>
            <person name="Luo L."/>
            <person name="Zhao B."/>
            <person name="Wang Z."/>
            <person name="Yu L."/>
            <person name="Li Y."/>
            <person name="Sun Y."/>
            <person name="Li W."/>
            <person name="Chen Y."/>
            <person name="Li Y."/>
            <person name="Zhang Y."/>
            <person name="Ai D."/>
            <person name="Zhao J."/>
            <person name="Shang C."/>
            <person name="Ma Y."/>
            <person name="Wu B."/>
            <person name="Wang M."/>
            <person name="Gao L."/>
            <person name="Sun D."/>
            <person name="Zhang P."/>
            <person name="Guo F."/>
            <person name="Wang W."/>
            <person name="Li Y."/>
            <person name="Wang J."/>
            <person name="Varshney R.K."/>
            <person name="Wang J."/>
            <person name="Ling H.Q."/>
            <person name="Wan P."/>
        </authorList>
    </citation>
    <scope>NUCLEOTIDE SEQUENCE</scope>
    <source>
        <strain evidence="3">cv. Jingnong 6</strain>
    </source>
</reference>
<name>A0A0L9VMR5_PHAAN</name>
<dbReference type="EMBL" id="CM003380">
    <property type="protein sequence ID" value="KOM56366.1"/>
    <property type="molecule type" value="Genomic_DNA"/>
</dbReference>
<proteinExistence type="predicted"/>
<evidence type="ECO:0000313" key="3">
    <source>
        <dbReference type="Proteomes" id="UP000053144"/>
    </source>
</evidence>
<dbReference type="Proteomes" id="UP000053144">
    <property type="component" value="Chromosome 10"/>
</dbReference>
<gene>
    <name evidence="2" type="ORF">LR48_Vigan10g225800</name>
</gene>
<organism evidence="2 3">
    <name type="scientific">Phaseolus angularis</name>
    <name type="common">Azuki bean</name>
    <name type="synonym">Vigna angularis</name>
    <dbReference type="NCBI Taxonomy" id="3914"/>
    <lineage>
        <taxon>Eukaryota</taxon>
        <taxon>Viridiplantae</taxon>
        <taxon>Streptophyta</taxon>
        <taxon>Embryophyta</taxon>
        <taxon>Tracheophyta</taxon>
        <taxon>Spermatophyta</taxon>
        <taxon>Magnoliopsida</taxon>
        <taxon>eudicotyledons</taxon>
        <taxon>Gunneridae</taxon>
        <taxon>Pentapetalae</taxon>
        <taxon>rosids</taxon>
        <taxon>fabids</taxon>
        <taxon>Fabales</taxon>
        <taxon>Fabaceae</taxon>
        <taxon>Papilionoideae</taxon>
        <taxon>50 kb inversion clade</taxon>
        <taxon>NPAAA clade</taxon>
        <taxon>indigoferoid/millettioid clade</taxon>
        <taxon>Phaseoleae</taxon>
        <taxon>Vigna</taxon>
    </lineage>
</organism>
<feature type="compositionally biased region" description="Basic and acidic residues" evidence="1">
    <location>
        <begin position="179"/>
        <end position="192"/>
    </location>
</feature>
<dbReference type="Gramene" id="KOM56366">
    <property type="protein sequence ID" value="KOM56366"/>
    <property type="gene ID" value="LR48_Vigan10g225800"/>
</dbReference>
<evidence type="ECO:0000313" key="2">
    <source>
        <dbReference type="EMBL" id="KOM56366.1"/>
    </source>
</evidence>
<feature type="region of interest" description="Disordered" evidence="1">
    <location>
        <begin position="154"/>
        <end position="192"/>
    </location>
</feature>
<feature type="region of interest" description="Disordered" evidence="1">
    <location>
        <begin position="88"/>
        <end position="131"/>
    </location>
</feature>
<dbReference type="AlphaFoldDB" id="A0A0L9VMR5"/>
<feature type="compositionally biased region" description="Basic and acidic residues" evidence="1">
    <location>
        <begin position="120"/>
        <end position="131"/>
    </location>
</feature>
<protein>
    <submittedName>
        <fullName evidence="2">Uncharacterized protein</fullName>
    </submittedName>
</protein>
<sequence>MFGVLGNSSSPHWVSSFIHGGLNPFGVEKEDELEIGEQSLVKGAKNDQPEAKGLSLFYYVTSPLMYTSSCWLMLWTFLDVPPHHGGDAPSHHNGNESFQTKKKTEKKKEWTCGRWGGETKMGKGEESSVGKGRFESFGDFSQLSHSWLGFWRKEKKQSRTRRELHDARSNSSRPKTRIAQKDVRTKKEANPS</sequence>
<accession>A0A0L9VMR5</accession>